<name>A0ABW7YFS4_STRCE</name>
<dbReference type="PANTHER" id="PTHR30290">
    <property type="entry name" value="PERIPLASMIC BINDING COMPONENT OF ABC TRANSPORTER"/>
    <property type="match status" value="1"/>
</dbReference>
<dbReference type="CDD" id="cd08512">
    <property type="entry name" value="PBP2_NikA_DppA_OppA_like_7"/>
    <property type="match status" value="1"/>
</dbReference>
<dbReference type="PIRSF" id="PIRSF002741">
    <property type="entry name" value="MppA"/>
    <property type="match status" value="1"/>
</dbReference>
<dbReference type="InterPro" id="IPR006311">
    <property type="entry name" value="TAT_signal"/>
</dbReference>
<feature type="domain" description="Solute-binding protein family 5" evidence="1">
    <location>
        <begin position="98"/>
        <end position="458"/>
    </location>
</feature>
<reference evidence="2 3" key="1">
    <citation type="submission" date="2024-10" db="EMBL/GenBank/DDBJ databases">
        <title>The Natural Products Discovery Center: Release of the First 8490 Sequenced Strains for Exploring Actinobacteria Biosynthetic Diversity.</title>
        <authorList>
            <person name="Kalkreuter E."/>
            <person name="Kautsar S.A."/>
            <person name="Yang D."/>
            <person name="Bader C.D."/>
            <person name="Teijaro C.N."/>
            <person name="Fluegel L."/>
            <person name="Davis C.M."/>
            <person name="Simpson J.R."/>
            <person name="Lauterbach L."/>
            <person name="Steele A.D."/>
            <person name="Gui C."/>
            <person name="Meng S."/>
            <person name="Li G."/>
            <person name="Viehrig K."/>
            <person name="Ye F."/>
            <person name="Su P."/>
            <person name="Kiefer A.F."/>
            <person name="Nichols A."/>
            <person name="Cepeda A.J."/>
            <person name="Yan W."/>
            <person name="Fan B."/>
            <person name="Jiang Y."/>
            <person name="Adhikari A."/>
            <person name="Zheng C.-J."/>
            <person name="Schuster L."/>
            <person name="Cowan T.M."/>
            <person name="Smanski M.J."/>
            <person name="Chevrette M.G."/>
            <person name="De Carvalho L.P.S."/>
            <person name="Shen B."/>
        </authorList>
    </citation>
    <scope>NUCLEOTIDE SEQUENCE [LARGE SCALE GENOMIC DNA]</scope>
    <source>
        <strain evidence="2 3">NPDC051599</strain>
    </source>
</reference>
<accession>A0ABW7YFS4</accession>
<evidence type="ECO:0000259" key="1">
    <source>
        <dbReference type="Pfam" id="PF00496"/>
    </source>
</evidence>
<dbReference type="SUPFAM" id="SSF53850">
    <property type="entry name" value="Periplasmic binding protein-like II"/>
    <property type="match status" value="1"/>
</dbReference>
<gene>
    <name evidence="2" type="ORF">ACIA8P_42780</name>
</gene>
<comment type="caution">
    <text evidence="2">The sequence shown here is derived from an EMBL/GenBank/DDBJ whole genome shotgun (WGS) entry which is preliminary data.</text>
</comment>
<dbReference type="Proteomes" id="UP001612415">
    <property type="component" value="Unassembled WGS sequence"/>
</dbReference>
<protein>
    <submittedName>
        <fullName evidence="2">ABC transporter substrate-binding protein</fullName>
    </submittedName>
</protein>
<sequence>MPTEIETQRRPEPRTQLSRRSLLKAAGITLGSVSLLSLLEACGDGATEEDGAGNLTLRMPFLQDMQVPDPDIMYEGEGVQVMQACYDGLVTYKSGTAEIIPQLADSWTVSKDQLTYTFTLKPDVRFHDGTPADAEAWVKSFNRRAGVKQGPAYMVEGIEKAEAKDATTLVVKLKEPNNAFLHYAACPWKMLATSPTAVAKQEVGGDLAQKWLKTHDAGTGPYVMKEFVPGSHYVLERFDGYWGKQPYFKSIRIQITPEIATQKLQLDQGAFTLVSHGFAIADVLDYRKNKKFSVTTTTGASMMALYMNPDAGMFKDKSLRQAMMTAIDRAAAVATSFKGLTTVQHNFWPEDMFPDGLAPFNPKVDLGGLTEKIASLSNKKVDFAWVSSNGAPAQQMAELIQTQLAPTGLEISIRAMPSAEWFDLCNQPADKRPDLLLATMGGDALHLDTALRIFLRTGAKPLNAFQYGNAEVDKLMDEAITKSTEDKTNEVYLRITKIIADEALWVPLCRIPQNFVTHSDIGGVELDSYLPYIFDSAKIKRV</sequence>
<organism evidence="2 3">
    <name type="scientific">Streptomyces cellulosae</name>
    <dbReference type="NCBI Taxonomy" id="1968"/>
    <lineage>
        <taxon>Bacteria</taxon>
        <taxon>Bacillati</taxon>
        <taxon>Actinomycetota</taxon>
        <taxon>Actinomycetes</taxon>
        <taxon>Kitasatosporales</taxon>
        <taxon>Streptomycetaceae</taxon>
        <taxon>Streptomyces</taxon>
    </lineage>
</organism>
<dbReference type="InterPro" id="IPR030678">
    <property type="entry name" value="Peptide/Ni-bd"/>
</dbReference>
<dbReference type="InterPro" id="IPR039424">
    <property type="entry name" value="SBP_5"/>
</dbReference>
<proteinExistence type="predicted"/>
<dbReference type="Gene3D" id="3.40.190.10">
    <property type="entry name" value="Periplasmic binding protein-like II"/>
    <property type="match status" value="1"/>
</dbReference>
<dbReference type="PROSITE" id="PS51318">
    <property type="entry name" value="TAT"/>
    <property type="match status" value="1"/>
</dbReference>
<evidence type="ECO:0000313" key="2">
    <source>
        <dbReference type="EMBL" id="MFI5681263.1"/>
    </source>
</evidence>
<keyword evidence="3" id="KW-1185">Reference proteome</keyword>
<evidence type="ECO:0000313" key="3">
    <source>
        <dbReference type="Proteomes" id="UP001612415"/>
    </source>
</evidence>
<dbReference type="InterPro" id="IPR000914">
    <property type="entry name" value="SBP_5_dom"/>
</dbReference>
<dbReference type="Pfam" id="PF00496">
    <property type="entry name" value="SBP_bac_5"/>
    <property type="match status" value="1"/>
</dbReference>
<dbReference type="RefSeq" id="WP_398661803.1">
    <property type="nucleotide sequence ID" value="NZ_JBITDC010000027.1"/>
</dbReference>
<dbReference type="Gene3D" id="3.10.105.10">
    <property type="entry name" value="Dipeptide-binding Protein, Domain 3"/>
    <property type="match status" value="1"/>
</dbReference>
<dbReference type="EMBL" id="JBITDC010000027">
    <property type="protein sequence ID" value="MFI5681263.1"/>
    <property type="molecule type" value="Genomic_DNA"/>
</dbReference>
<dbReference type="Gene3D" id="3.90.76.10">
    <property type="entry name" value="Dipeptide-binding Protein, Domain 1"/>
    <property type="match status" value="1"/>
</dbReference>